<dbReference type="SUPFAM" id="SSF75217">
    <property type="entry name" value="alpha/beta knot"/>
    <property type="match status" value="1"/>
</dbReference>
<dbReference type="GO" id="GO:0003723">
    <property type="term" value="F:RNA binding"/>
    <property type="evidence" value="ECO:0007669"/>
    <property type="project" value="InterPro"/>
</dbReference>
<dbReference type="EMBL" id="CAHIKZ030000367">
    <property type="protein sequence ID" value="CAE1170624.1"/>
    <property type="molecule type" value="Genomic_DNA"/>
</dbReference>
<dbReference type="AlphaFoldDB" id="A0A812B6T0"/>
<gene>
    <name evidence="4" type="ORF">SPHA_11171</name>
</gene>
<accession>A0A812B6T0</accession>
<dbReference type="InterPro" id="IPR001537">
    <property type="entry name" value="SpoU_MeTrfase"/>
</dbReference>
<evidence type="ECO:0000256" key="2">
    <source>
        <dbReference type="ARBA" id="ARBA00022679"/>
    </source>
</evidence>
<dbReference type="InterPro" id="IPR029026">
    <property type="entry name" value="tRNA_m1G_MTases_N"/>
</dbReference>
<dbReference type="GO" id="GO:0141100">
    <property type="term" value="F:tRNA (guanine(18)-2'-O)-methyltransferase activity"/>
    <property type="evidence" value="ECO:0007669"/>
    <property type="project" value="UniProtKB-EC"/>
</dbReference>
<name>A0A812B6T0_ACAPH</name>
<dbReference type="CDD" id="cd18091">
    <property type="entry name" value="SpoU-like_TRM3-like"/>
    <property type="match status" value="1"/>
</dbReference>
<dbReference type="EC" id="2.1.1.34" evidence="4"/>
<dbReference type="OrthoDB" id="241340at2759"/>
<evidence type="ECO:0000313" key="4">
    <source>
        <dbReference type="EMBL" id="CAE1170624.1"/>
    </source>
</evidence>
<protein>
    <submittedName>
        <fullName evidence="4">TRM3</fullName>
        <ecNumber evidence="4">2.1.1.34</ecNumber>
    </submittedName>
</protein>
<dbReference type="InterPro" id="IPR045330">
    <property type="entry name" value="TRM3/TARBP1"/>
</dbReference>
<sequence length="313" mass="35779">MLSHVGPWLEEEAKQQKFYDSAFTHLLPLCMNHHFSTRIHAQATICKMWRQCKSLGLDNILSKFALVEGCIQFNDGSNATKNTLKLMESYFMATFDPVRDYSIETIFLTLPKLTCLTDEEWLPPEMFSDMDPTWLDANALKLLSLYNGRDSLNSSKSGPWRVKIHSLCRTSEIFGIKEYVIGSMRHLVDKNFSSLSVTAEKWIPIREVPSEYLQNFLIEKQRDGYALVGAEQTANSRCLTDYEFPMKTVLILGNEREGIPASLISLLDVCVEIPQQGVIRSLNVHVSGALLMWEYTRQMHSHRTKTSSNQKSL</sequence>
<evidence type="ECO:0000259" key="3">
    <source>
        <dbReference type="Pfam" id="PF00588"/>
    </source>
</evidence>
<dbReference type="Gene3D" id="3.40.1280.10">
    <property type="match status" value="1"/>
</dbReference>
<feature type="domain" description="tRNA/rRNA methyltransferase SpoU type" evidence="3">
    <location>
        <begin position="166"/>
        <end position="293"/>
    </location>
</feature>
<dbReference type="GO" id="GO:0030488">
    <property type="term" value="P:tRNA methylation"/>
    <property type="evidence" value="ECO:0007669"/>
    <property type="project" value="InterPro"/>
</dbReference>
<reference evidence="4" key="1">
    <citation type="submission" date="2021-01" db="EMBL/GenBank/DDBJ databases">
        <authorList>
            <person name="Li R."/>
            <person name="Bekaert M."/>
        </authorList>
    </citation>
    <scope>NUCLEOTIDE SEQUENCE</scope>
    <source>
        <strain evidence="4">Farmed</strain>
    </source>
</reference>
<dbReference type="Proteomes" id="UP000597762">
    <property type="component" value="Unassembled WGS sequence"/>
</dbReference>
<organism evidence="4 5">
    <name type="scientific">Acanthosepion pharaonis</name>
    <name type="common">Pharaoh cuttlefish</name>
    <name type="synonym">Sepia pharaonis</name>
    <dbReference type="NCBI Taxonomy" id="158019"/>
    <lineage>
        <taxon>Eukaryota</taxon>
        <taxon>Metazoa</taxon>
        <taxon>Spiralia</taxon>
        <taxon>Lophotrochozoa</taxon>
        <taxon>Mollusca</taxon>
        <taxon>Cephalopoda</taxon>
        <taxon>Coleoidea</taxon>
        <taxon>Decapodiformes</taxon>
        <taxon>Sepiida</taxon>
        <taxon>Sepiina</taxon>
        <taxon>Sepiidae</taxon>
        <taxon>Acanthosepion</taxon>
    </lineage>
</organism>
<proteinExistence type="predicted"/>
<dbReference type="InterPro" id="IPR044748">
    <property type="entry name" value="Trm3/TARBP1_C"/>
</dbReference>
<dbReference type="Pfam" id="PF00588">
    <property type="entry name" value="SpoU_methylase"/>
    <property type="match status" value="1"/>
</dbReference>
<comment type="caution">
    <text evidence="4">The sequence shown here is derived from an EMBL/GenBank/DDBJ whole genome shotgun (WGS) entry which is preliminary data.</text>
</comment>
<evidence type="ECO:0000256" key="1">
    <source>
        <dbReference type="ARBA" id="ARBA00022603"/>
    </source>
</evidence>
<keyword evidence="5" id="KW-1185">Reference proteome</keyword>
<dbReference type="PANTHER" id="PTHR12029">
    <property type="entry name" value="RNA METHYLTRANSFERASE"/>
    <property type="match status" value="1"/>
</dbReference>
<dbReference type="PANTHER" id="PTHR12029:SF11">
    <property type="entry name" value="METHYLTRANSFERASE TARBP1-RELATED"/>
    <property type="match status" value="1"/>
</dbReference>
<keyword evidence="1 4" id="KW-0489">Methyltransferase</keyword>
<evidence type="ECO:0000313" key="5">
    <source>
        <dbReference type="Proteomes" id="UP000597762"/>
    </source>
</evidence>
<dbReference type="InterPro" id="IPR029028">
    <property type="entry name" value="Alpha/beta_knot_MTases"/>
</dbReference>
<keyword evidence="2 4" id="KW-0808">Transferase</keyword>